<evidence type="ECO:0000313" key="2">
    <source>
        <dbReference type="EMBL" id="SIS51073.1"/>
    </source>
</evidence>
<dbReference type="AlphaFoldDB" id="A0AA46A3V3"/>
<comment type="caution">
    <text evidence="2">The sequence shown here is derived from an EMBL/GenBank/DDBJ whole genome shotgun (WGS) entry which is preliminary data.</text>
</comment>
<accession>A0AA46A3V3</accession>
<dbReference type="InterPro" id="IPR020945">
    <property type="entry name" value="DMSO/NO3_reduct_chaperone"/>
</dbReference>
<dbReference type="PANTHER" id="PTHR34227">
    <property type="entry name" value="CHAPERONE PROTEIN YCDY"/>
    <property type="match status" value="1"/>
</dbReference>
<dbReference type="InterPro" id="IPR036411">
    <property type="entry name" value="TorD-like_sf"/>
</dbReference>
<dbReference type="Proteomes" id="UP000186216">
    <property type="component" value="Unassembled WGS sequence"/>
</dbReference>
<keyword evidence="1" id="KW-0143">Chaperone</keyword>
<reference evidence="2 3" key="1">
    <citation type="submission" date="2017-01" db="EMBL/GenBank/DDBJ databases">
        <authorList>
            <person name="Varghese N."/>
            <person name="Submissions S."/>
        </authorList>
    </citation>
    <scope>NUCLEOTIDE SEQUENCE [LARGE SCALE GENOMIC DNA]</scope>
    <source>
        <strain evidence="2 3">DSM 18447</strain>
    </source>
</reference>
<gene>
    <name evidence="2" type="ORF">SAMN05421772_101168</name>
</gene>
<dbReference type="InterPro" id="IPR050289">
    <property type="entry name" value="TorD/DmsD_chaperones"/>
</dbReference>
<sequence length="223" mass="24468">MGDQRMSAAHEIQVAEEDRLRAELYNFLGLILAHSPDARLLSQIAGLTGDDSEIGKATVALAKLARRTSPTSVESEYNRLFIGLGRGELLPYASYYLTGFLNEKPLAQLRRDMAAQGLARAENVFEPEDNIGSLMEMMGTLIDGQFAAPADLTTQKNFFNRHIAPWAAHFFTDLEAAKNAVFYAPVGKLGRAFMEIEAEAFRMSASPSASLAGSRQNHRGDLQ</sequence>
<proteinExistence type="predicted"/>
<evidence type="ECO:0000256" key="1">
    <source>
        <dbReference type="ARBA" id="ARBA00023186"/>
    </source>
</evidence>
<dbReference type="EMBL" id="FTOU01000001">
    <property type="protein sequence ID" value="SIS51073.1"/>
    <property type="molecule type" value="Genomic_DNA"/>
</dbReference>
<dbReference type="Pfam" id="PF02613">
    <property type="entry name" value="Nitrate_red_del"/>
    <property type="match status" value="1"/>
</dbReference>
<name>A0AA46A3V3_9RHOB</name>
<evidence type="ECO:0000313" key="3">
    <source>
        <dbReference type="Proteomes" id="UP000186216"/>
    </source>
</evidence>
<dbReference type="Gene3D" id="1.10.3480.10">
    <property type="entry name" value="TorD-like"/>
    <property type="match status" value="1"/>
</dbReference>
<dbReference type="PANTHER" id="PTHR34227:SF1">
    <property type="entry name" value="DIMETHYL SULFOXIDE REDUCTASE CHAPERONE-RELATED"/>
    <property type="match status" value="1"/>
</dbReference>
<organism evidence="2 3">
    <name type="scientific">Paracoccus saliphilus</name>
    <dbReference type="NCBI Taxonomy" id="405559"/>
    <lineage>
        <taxon>Bacteria</taxon>
        <taxon>Pseudomonadati</taxon>
        <taxon>Pseudomonadota</taxon>
        <taxon>Alphaproteobacteria</taxon>
        <taxon>Rhodobacterales</taxon>
        <taxon>Paracoccaceae</taxon>
        <taxon>Paracoccus</taxon>
    </lineage>
</organism>
<dbReference type="SUPFAM" id="SSF89155">
    <property type="entry name" value="TorD-like"/>
    <property type="match status" value="1"/>
</dbReference>
<protein>
    <submittedName>
        <fullName evidence="2">Chaperone TorD involved in molybdoenzyme TorA maturation</fullName>
    </submittedName>
</protein>